<name>A0A9Q9VLV0_CYPCA</name>
<dbReference type="KEGG" id="ccar:122134763"/>
<dbReference type="OrthoDB" id="8807085at2759"/>
<reference evidence="1" key="1">
    <citation type="submission" date="2025-08" db="UniProtKB">
        <authorList>
            <consortium name="RefSeq"/>
        </authorList>
    </citation>
    <scope>IDENTIFICATION</scope>
    <source>
        <tissue evidence="1">Muscle</tissue>
    </source>
</reference>
<proteinExistence type="predicted"/>
<gene>
    <name evidence="1" type="primary">LOC122134763</name>
</gene>
<protein>
    <submittedName>
        <fullName evidence="1">H(+)/Cl(-) exchange transporter 5-like</fullName>
    </submittedName>
</protein>
<dbReference type="Proteomes" id="UP001155660">
    <property type="component" value="Chromosome A21"/>
</dbReference>
<organism evidence="1">
    <name type="scientific">Cyprinus carpio</name>
    <name type="common">Common carp</name>
    <dbReference type="NCBI Taxonomy" id="7962"/>
    <lineage>
        <taxon>Eukaryota</taxon>
        <taxon>Metazoa</taxon>
        <taxon>Chordata</taxon>
        <taxon>Craniata</taxon>
        <taxon>Vertebrata</taxon>
        <taxon>Euteleostomi</taxon>
        <taxon>Actinopterygii</taxon>
        <taxon>Neopterygii</taxon>
        <taxon>Teleostei</taxon>
        <taxon>Ostariophysi</taxon>
        <taxon>Cypriniformes</taxon>
        <taxon>Cyprinidae</taxon>
        <taxon>Cyprininae</taxon>
        <taxon>Cyprinus</taxon>
    </lineage>
</organism>
<dbReference type="GeneID" id="122134763"/>
<evidence type="ECO:0000313" key="1">
    <source>
        <dbReference type="RefSeq" id="XP_042567422.1"/>
    </source>
</evidence>
<dbReference type="AlphaFoldDB" id="A0A9Q9VLV0"/>
<dbReference type="RefSeq" id="XP_042567422.1">
    <property type="nucleotide sequence ID" value="XM_042711488.1"/>
</dbReference>
<sequence>MDNTGYCGESFNSLQSGTSDEDMVEITGATLDFSITK</sequence>
<accession>A0A9Q9VLV0</accession>